<gene>
    <name evidence="1" type="ORF">SAMN04515625_1978</name>
</gene>
<protein>
    <submittedName>
        <fullName evidence="1">Uncharacterized protein</fullName>
    </submittedName>
</protein>
<name>A0A1H2XWI9_9EURY</name>
<dbReference type="Proteomes" id="UP000198669">
    <property type="component" value="Unassembled WGS sequence"/>
</dbReference>
<evidence type="ECO:0000313" key="2">
    <source>
        <dbReference type="Proteomes" id="UP000198669"/>
    </source>
</evidence>
<reference evidence="1 2" key="1">
    <citation type="submission" date="2016-10" db="EMBL/GenBank/DDBJ databases">
        <authorList>
            <person name="de Groot N.N."/>
        </authorList>
    </citation>
    <scope>NUCLEOTIDE SEQUENCE [LARGE SCALE GENOMIC DNA]</scope>
    <source>
        <strain evidence="1 2">Z-7982</strain>
    </source>
</reference>
<dbReference type="AlphaFoldDB" id="A0A1H2XWI9"/>
<dbReference type="GeneID" id="54851463"/>
<sequence>MAKKMCSWKKDDIKENTKEFKKLIMNPSYYCKKCGRVAKDDKNLCKAKKL</sequence>
<organism evidence="1 2">
    <name type="scientific">Methanohalophilus halophilus</name>
    <dbReference type="NCBI Taxonomy" id="2177"/>
    <lineage>
        <taxon>Archaea</taxon>
        <taxon>Methanobacteriati</taxon>
        <taxon>Methanobacteriota</taxon>
        <taxon>Stenosarchaea group</taxon>
        <taxon>Methanomicrobia</taxon>
        <taxon>Methanosarcinales</taxon>
        <taxon>Methanosarcinaceae</taxon>
        <taxon>Methanohalophilus</taxon>
    </lineage>
</organism>
<dbReference type="OrthoDB" id="120120at2157"/>
<accession>A0A1H2XWI9</accession>
<dbReference type="RefSeq" id="WP_169818161.1">
    <property type="nucleotide sequence ID" value="NZ_CP017921.1"/>
</dbReference>
<proteinExistence type="predicted"/>
<evidence type="ECO:0000313" key="1">
    <source>
        <dbReference type="EMBL" id="SDW97181.1"/>
    </source>
</evidence>
<dbReference type="EMBL" id="FNMU01000007">
    <property type="protein sequence ID" value="SDW97181.1"/>
    <property type="molecule type" value="Genomic_DNA"/>
</dbReference>